<proteinExistence type="predicted"/>
<organism evidence="2 3">
    <name type="scientific">Actinomadura napierensis</name>
    <dbReference type="NCBI Taxonomy" id="267854"/>
    <lineage>
        <taxon>Bacteria</taxon>
        <taxon>Bacillati</taxon>
        <taxon>Actinomycetota</taxon>
        <taxon>Actinomycetes</taxon>
        <taxon>Streptosporangiales</taxon>
        <taxon>Thermomonosporaceae</taxon>
        <taxon>Actinomadura</taxon>
    </lineage>
</organism>
<accession>A0ABP5JN51</accession>
<evidence type="ECO:0000313" key="3">
    <source>
        <dbReference type="Proteomes" id="UP001501020"/>
    </source>
</evidence>
<protein>
    <submittedName>
        <fullName evidence="2">Uncharacterized protein</fullName>
    </submittedName>
</protein>
<dbReference type="Proteomes" id="UP001501020">
    <property type="component" value="Unassembled WGS sequence"/>
</dbReference>
<evidence type="ECO:0000256" key="1">
    <source>
        <dbReference type="SAM" id="MobiDB-lite"/>
    </source>
</evidence>
<feature type="compositionally biased region" description="Polar residues" evidence="1">
    <location>
        <begin position="111"/>
        <end position="128"/>
    </location>
</feature>
<gene>
    <name evidence="2" type="ORF">GCM10009727_05040</name>
</gene>
<reference evidence="3" key="1">
    <citation type="journal article" date="2019" name="Int. J. Syst. Evol. Microbiol.">
        <title>The Global Catalogue of Microorganisms (GCM) 10K type strain sequencing project: providing services to taxonomists for standard genome sequencing and annotation.</title>
        <authorList>
            <consortium name="The Broad Institute Genomics Platform"/>
            <consortium name="The Broad Institute Genome Sequencing Center for Infectious Disease"/>
            <person name="Wu L."/>
            <person name="Ma J."/>
        </authorList>
    </citation>
    <scope>NUCLEOTIDE SEQUENCE [LARGE SCALE GENOMIC DNA]</scope>
    <source>
        <strain evidence="3">JCM 13850</strain>
    </source>
</reference>
<dbReference type="EMBL" id="BAAAMR010000002">
    <property type="protein sequence ID" value="GAA2120367.1"/>
    <property type="molecule type" value="Genomic_DNA"/>
</dbReference>
<name>A0ABP5JN51_9ACTN</name>
<evidence type="ECO:0000313" key="2">
    <source>
        <dbReference type="EMBL" id="GAA2120367.1"/>
    </source>
</evidence>
<feature type="region of interest" description="Disordered" evidence="1">
    <location>
        <begin position="97"/>
        <end position="143"/>
    </location>
</feature>
<sequence length="143" mass="14840">MWQPGGLRRADELPGGAQVAFVGPAVGCTEGVHEVERGVDIGQGLVQTGSGDGIALDDVIDARLLEGRGRACAVADEAANGVAPRREEPGDVPAVVAAGADDQSLHRRASRASTPTAVRGSASSTRVRAQSELRGRTSRWQYI</sequence>
<comment type="caution">
    <text evidence="2">The sequence shown here is derived from an EMBL/GenBank/DDBJ whole genome shotgun (WGS) entry which is preliminary data.</text>
</comment>
<keyword evidence="3" id="KW-1185">Reference proteome</keyword>